<evidence type="ECO:0000256" key="1">
    <source>
        <dbReference type="SAM" id="Phobius"/>
    </source>
</evidence>
<keyword evidence="1" id="KW-0472">Membrane</keyword>
<proteinExistence type="predicted"/>
<keyword evidence="3" id="KW-1185">Reference proteome</keyword>
<accession>A0A897MVE3</accession>
<reference evidence="2" key="1">
    <citation type="submission" date="2020-11" db="EMBL/GenBank/DDBJ databases">
        <title>Carbohydrate-dependent, anaerobic sulfur respiration: A novel catabolism in halophilic archaea.</title>
        <authorList>
            <person name="Sorokin D.Y."/>
            <person name="Messina E."/>
            <person name="Smedile F."/>
            <person name="La Cono V."/>
            <person name="Hallsworth J.E."/>
            <person name="Yakimov M.M."/>
        </authorList>
    </citation>
    <scope>NUCLEOTIDE SEQUENCE</scope>
    <source>
        <strain evidence="2">AArc-S</strain>
    </source>
</reference>
<feature type="transmembrane region" description="Helical" evidence="1">
    <location>
        <begin position="12"/>
        <end position="33"/>
    </location>
</feature>
<dbReference type="Proteomes" id="UP000663586">
    <property type="component" value="Chromosome"/>
</dbReference>
<dbReference type="Pfam" id="PF24431">
    <property type="entry name" value="DUF7554"/>
    <property type="match status" value="1"/>
</dbReference>
<protein>
    <submittedName>
        <fullName evidence="2">Putative membrane protein</fullName>
    </submittedName>
</protein>
<organism evidence="2 3">
    <name type="scientific">Natranaeroarchaeum sulfidigenes</name>
    <dbReference type="NCBI Taxonomy" id="2784880"/>
    <lineage>
        <taxon>Archaea</taxon>
        <taxon>Methanobacteriati</taxon>
        <taxon>Methanobacteriota</taxon>
        <taxon>Stenosarchaea group</taxon>
        <taxon>Halobacteria</taxon>
        <taxon>Halobacteriales</taxon>
        <taxon>Natronoarchaeaceae</taxon>
        <taxon>Natranaeroarchaeum</taxon>
    </lineage>
</organism>
<dbReference type="InterPro" id="IPR055976">
    <property type="entry name" value="DUF7554"/>
</dbReference>
<name>A0A897MVE3_9EURY</name>
<gene>
    <name evidence="2" type="ORF">AArcS_3054</name>
</gene>
<keyword evidence="1" id="KW-0812">Transmembrane</keyword>
<evidence type="ECO:0000313" key="2">
    <source>
        <dbReference type="EMBL" id="QSG04241.1"/>
    </source>
</evidence>
<dbReference type="KEGG" id="hara:AArcS_3054"/>
<dbReference type="AlphaFoldDB" id="A0A897MVE3"/>
<sequence length="63" mass="6927">MDSRADVEVETLLRIALVLVIVVLVLELLSMLISGLASLLGFLQPLILLAVAVLIVLWLFDRL</sequence>
<dbReference type="EMBL" id="CP064786">
    <property type="protein sequence ID" value="QSG04241.1"/>
    <property type="molecule type" value="Genomic_DNA"/>
</dbReference>
<feature type="transmembrane region" description="Helical" evidence="1">
    <location>
        <begin position="39"/>
        <end position="60"/>
    </location>
</feature>
<evidence type="ECO:0000313" key="3">
    <source>
        <dbReference type="Proteomes" id="UP000663586"/>
    </source>
</evidence>
<keyword evidence="1" id="KW-1133">Transmembrane helix</keyword>